<dbReference type="InterPro" id="IPR050515">
    <property type="entry name" value="Beta-lactam/transpept"/>
</dbReference>
<dbReference type="InterPro" id="IPR012338">
    <property type="entry name" value="Beta-lactam/transpept-like"/>
</dbReference>
<accession>A0A6J6P8N5</accession>
<dbReference type="InterPro" id="IPR005311">
    <property type="entry name" value="PBP_dimer"/>
</dbReference>
<name>A0A6J6P8N5_9ZZZZ</name>
<dbReference type="GO" id="GO:0008658">
    <property type="term" value="F:penicillin binding"/>
    <property type="evidence" value="ECO:0007669"/>
    <property type="project" value="InterPro"/>
</dbReference>
<evidence type="ECO:0000259" key="4">
    <source>
        <dbReference type="Pfam" id="PF03717"/>
    </source>
</evidence>
<sequence length="564" mass="60118">MGEKKANSRIRLLAVVFPILFAGVLARAVYIQAAEHTKFAGMAKRQHHSTVTTRAGRGPIFDRTGVELAAGVQKMTVFADPTQIQDPREVAMAAHDILGVSANSLYPLLLNKKTQYVPILRFADAAKAELLANKKIPGIGFLPEEQRGYPQNSVGAQIIGFAGTDNKGLVGLEYQYDHALSGRPGTQTIVQDPFGRAIDVISSRPEREGLPIFSTIDHTIQANAEAVLRATMAKWGAKDATAVVLDPRTGEVLAMAQAPGYNANNTSTASQATLRNRAVTDTYEPGSTFKLVTVTAALSEGLVTPKTRFTLPYSIHVADRTVHDAERRGTVNYNVSQILKYSSNVGAITLAEKLGAPALSRWIAKFGFGHTTGIDFPGESPGLMLQLDQWSGSTIGNVPIGQGVAVTPIQMASIYAAVANDGIWIQPHLVSKIGGRVLTGFAHRRIMSPLVDRQVKTMLTGVVEAGTGVEAAIPGYSVAGKTGTAQKPDGHGGYSKYNYVASFVGMVPAKDPKLVVLVTVDEPRGAIFGGVVAAPAFQEIAKFDLQYLEVPPDQPATRTVLGAR</sequence>
<protein>
    <submittedName>
        <fullName evidence="5">Unannotated protein</fullName>
    </submittedName>
</protein>
<feature type="domain" description="Penicillin-binding protein dimerisation" evidence="4">
    <location>
        <begin position="53"/>
        <end position="200"/>
    </location>
</feature>
<evidence type="ECO:0000259" key="3">
    <source>
        <dbReference type="Pfam" id="PF00905"/>
    </source>
</evidence>
<comment type="subcellular location">
    <subcellularLocation>
        <location evidence="1">Membrane</location>
    </subcellularLocation>
</comment>
<dbReference type="GO" id="GO:0071555">
    <property type="term" value="P:cell wall organization"/>
    <property type="evidence" value="ECO:0007669"/>
    <property type="project" value="TreeGrafter"/>
</dbReference>
<evidence type="ECO:0000256" key="2">
    <source>
        <dbReference type="ARBA" id="ARBA00023136"/>
    </source>
</evidence>
<evidence type="ECO:0000256" key="1">
    <source>
        <dbReference type="ARBA" id="ARBA00004370"/>
    </source>
</evidence>
<reference evidence="5" key="1">
    <citation type="submission" date="2020-05" db="EMBL/GenBank/DDBJ databases">
        <authorList>
            <person name="Chiriac C."/>
            <person name="Salcher M."/>
            <person name="Ghai R."/>
            <person name="Kavagutti S V."/>
        </authorList>
    </citation>
    <scope>NUCLEOTIDE SEQUENCE</scope>
</reference>
<keyword evidence="2" id="KW-0472">Membrane</keyword>
<dbReference type="Gene3D" id="3.30.450.330">
    <property type="match status" value="1"/>
</dbReference>
<proteinExistence type="predicted"/>
<dbReference type="SUPFAM" id="SSF56601">
    <property type="entry name" value="beta-lactamase/transpeptidase-like"/>
    <property type="match status" value="1"/>
</dbReference>
<dbReference type="Pfam" id="PF03717">
    <property type="entry name" value="PBP_dimer"/>
    <property type="match status" value="1"/>
</dbReference>
<dbReference type="PANTHER" id="PTHR30627:SF1">
    <property type="entry name" value="PEPTIDOGLYCAN D,D-TRANSPEPTIDASE FTSI"/>
    <property type="match status" value="1"/>
</dbReference>
<gene>
    <name evidence="5" type="ORF">UFOPK2399_01017</name>
</gene>
<dbReference type="Pfam" id="PF00905">
    <property type="entry name" value="Transpeptidase"/>
    <property type="match status" value="1"/>
</dbReference>
<dbReference type="InterPro" id="IPR036138">
    <property type="entry name" value="PBP_dimer_sf"/>
</dbReference>
<organism evidence="5">
    <name type="scientific">freshwater metagenome</name>
    <dbReference type="NCBI Taxonomy" id="449393"/>
    <lineage>
        <taxon>unclassified sequences</taxon>
        <taxon>metagenomes</taxon>
        <taxon>ecological metagenomes</taxon>
    </lineage>
</organism>
<dbReference type="AlphaFoldDB" id="A0A6J6P8N5"/>
<dbReference type="Gene3D" id="3.90.1310.10">
    <property type="entry name" value="Penicillin-binding protein 2a (Domain 2)"/>
    <property type="match status" value="1"/>
</dbReference>
<dbReference type="SUPFAM" id="SSF56519">
    <property type="entry name" value="Penicillin binding protein dimerisation domain"/>
    <property type="match status" value="1"/>
</dbReference>
<evidence type="ECO:0000313" key="5">
    <source>
        <dbReference type="EMBL" id="CAB4695831.1"/>
    </source>
</evidence>
<dbReference type="EMBL" id="CAEZXP010000002">
    <property type="protein sequence ID" value="CAB4695831.1"/>
    <property type="molecule type" value="Genomic_DNA"/>
</dbReference>
<dbReference type="Gene3D" id="3.40.710.10">
    <property type="entry name" value="DD-peptidase/beta-lactamase superfamily"/>
    <property type="match status" value="1"/>
</dbReference>
<dbReference type="GO" id="GO:0005886">
    <property type="term" value="C:plasma membrane"/>
    <property type="evidence" value="ECO:0007669"/>
    <property type="project" value="TreeGrafter"/>
</dbReference>
<dbReference type="InterPro" id="IPR001460">
    <property type="entry name" value="PCN-bd_Tpept"/>
</dbReference>
<dbReference type="PANTHER" id="PTHR30627">
    <property type="entry name" value="PEPTIDOGLYCAN D,D-TRANSPEPTIDASE"/>
    <property type="match status" value="1"/>
</dbReference>
<feature type="domain" description="Penicillin-binding protein transpeptidase" evidence="3">
    <location>
        <begin position="241"/>
        <end position="541"/>
    </location>
</feature>